<feature type="region of interest" description="Disordered" evidence="3">
    <location>
        <begin position="1"/>
        <end position="20"/>
    </location>
</feature>
<keyword evidence="2" id="KW-0949">S-adenosyl-L-methionine</keyword>
<dbReference type="InterPro" id="IPR007848">
    <property type="entry name" value="Small_mtfrase_dom"/>
</dbReference>
<dbReference type="RefSeq" id="WP_188915533.1">
    <property type="nucleotide sequence ID" value="NZ_BMMF01000017.1"/>
</dbReference>
<dbReference type="InterPro" id="IPR029063">
    <property type="entry name" value="SAM-dependent_MTases_sf"/>
</dbReference>
<reference evidence="5 6" key="1">
    <citation type="journal article" date="2014" name="Int. J. Syst. Evol. Microbiol.">
        <title>Complete genome sequence of Corynebacterium casei LMG S-19264T (=DSM 44701T), isolated from a smear-ripened cheese.</title>
        <authorList>
            <consortium name="US DOE Joint Genome Institute (JGI-PGF)"/>
            <person name="Walter F."/>
            <person name="Albersmeier A."/>
            <person name="Kalinowski J."/>
            <person name="Ruckert C."/>
        </authorList>
    </citation>
    <scope>NUCLEOTIDE SEQUENCE [LARGE SCALE GENOMIC DNA]</scope>
    <source>
        <strain evidence="5 6">CGMCC 1.9161</strain>
    </source>
</reference>
<accession>A0A917QJ56</accession>
<dbReference type="Proteomes" id="UP000600449">
    <property type="component" value="Unassembled WGS sequence"/>
</dbReference>
<comment type="caution">
    <text evidence="5">The sequence shown here is derived from an EMBL/GenBank/DDBJ whole genome shotgun (WGS) entry which is preliminary data.</text>
</comment>
<feature type="domain" description="Methyltransferase small" evidence="4">
    <location>
        <begin position="49"/>
        <end position="201"/>
    </location>
</feature>
<evidence type="ECO:0000256" key="3">
    <source>
        <dbReference type="SAM" id="MobiDB-lite"/>
    </source>
</evidence>
<dbReference type="EMBL" id="BMMF01000017">
    <property type="protein sequence ID" value="GGK53171.1"/>
    <property type="molecule type" value="Genomic_DNA"/>
</dbReference>
<dbReference type="SUPFAM" id="SSF53335">
    <property type="entry name" value="S-adenosyl-L-methionine-dependent methyltransferases"/>
    <property type="match status" value="1"/>
</dbReference>
<protein>
    <submittedName>
        <fullName evidence="5">Methyltransferase</fullName>
    </submittedName>
</protein>
<dbReference type="GO" id="GO:0003676">
    <property type="term" value="F:nucleic acid binding"/>
    <property type="evidence" value="ECO:0007669"/>
    <property type="project" value="InterPro"/>
</dbReference>
<dbReference type="AlphaFoldDB" id="A0A917QJ56"/>
<evidence type="ECO:0000256" key="2">
    <source>
        <dbReference type="ARBA" id="ARBA00022691"/>
    </source>
</evidence>
<dbReference type="InterPro" id="IPR002052">
    <property type="entry name" value="DNA_methylase_N6_adenine_CS"/>
</dbReference>
<dbReference type="PANTHER" id="PTHR47739:SF1">
    <property type="entry name" value="TRNA1(VAL) (ADENINE(37)-N6)-METHYLTRANSFERASE"/>
    <property type="match status" value="1"/>
</dbReference>
<keyword evidence="6" id="KW-1185">Reference proteome</keyword>
<dbReference type="PROSITE" id="PS00092">
    <property type="entry name" value="N6_MTASE"/>
    <property type="match status" value="1"/>
</dbReference>
<dbReference type="Gene3D" id="3.40.50.150">
    <property type="entry name" value="Vaccinia Virus protein VP39"/>
    <property type="match status" value="1"/>
</dbReference>
<sequence length="255" mass="26192">MPADAPGGVETGGEPGETRDRLLDGRVLLRQPVRGHRAGTDAVLLAAGVALAPGERLVDAGAATGAVGLMVAARVPGARIVLIERDPALAALGARNLVENDVGMRGLSVCADLLAGPVLAAGSVDAVATNPPYFEPGEAPLSPDAGRAAAHALSAGSLQTWIAACARMLRPRGRLALVQRADKLAACLAALDGRFGAIRIVPVHPRADKEATRVLIRAVKGARTPLVIAPPLVLHGPDGRFTQRAERAHREGVLD</sequence>
<organism evidence="5 6">
    <name type="scientific">Salinarimonas ramus</name>
    <dbReference type="NCBI Taxonomy" id="690164"/>
    <lineage>
        <taxon>Bacteria</taxon>
        <taxon>Pseudomonadati</taxon>
        <taxon>Pseudomonadota</taxon>
        <taxon>Alphaproteobacteria</taxon>
        <taxon>Hyphomicrobiales</taxon>
        <taxon>Salinarimonadaceae</taxon>
        <taxon>Salinarimonas</taxon>
    </lineage>
</organism>
<dbReference type="CDD" id="cd02440">
    <property type="entry name" value="AdoMet_MTases"/>
    <property type="match status" value="1"/>
</dbReference>
<evidence type="ECO:0000256" key="1">
    <source>
        <dbReference type="ARBA" id="ARBA00022603"/>
    </source>
</evidence>
<evidence type="ECO:0000313" key="5">
    <source>
        <dbReference type="EMBL" id="GGK53171.1"/>
    </source>
</evidence>
<dbReference type="GO" id="GO:0008757">
    <property type="term" value="F:S-adenosylmethionine-dependent methyltransferase activity"/>
    <property type="evidence" value="ECO:0007669"/>
    <property type="project" value="UniProtKB-ARBA"/>
</dbReference>
<dbReference type="GO" id="GO:0008170">
    <property type="term" value="F:N-methyltransferase activity"/>
    <property type="evidence" value="ECO:0007669"/>
    <property type="project" value="UniProtKB-ARBA"/>
</dbReference>
<dbReference type="PANTHER" id="PTHR47739">
    <property type="entry name" value="TRNA1(VAL) (ADENINE(37)-N6)-METHYLTRANSFERASE"/>
    <property type="match status" value="1"/>
</dbReference>
<proteinExistence type="predicted"/>
<keyword evidence="1 5" id="KW-0489">Methyltransferase</keyword>
<dbReference type="Pfam" id="PF05175">
    <property type="entry name" value="MTS"/>
    <property type="match status" value="1"/>
</dbReference>
<dbReference type="GO" id="GO:0032259">
    <property type="term" value="P:methylation"/>
    <property type="evidence" value="ECO:0007669"/>
    <property type="project" value="UniProtKB-KW"/>
</dbReference>
<dbReference type="InterPro" id="IPR050210">
    <property type="entry name" value="tRNA_Adenine-N(6)_MTase"/>
</dbReference>
<name>A0A917QJ56_9HYPH</name>
<gene>
    <name evidence="5" type="ORF">GCM10011322_45030</name>
</gene>
<evidence type="ECO:0000313" key="6">
    <source>
        <dbReference type="Proteomes" id="UP000600449"/>
    </source>
</evidence>
<evidence type="ECO:0000259" key="4">
    <source>
        <dbReference type="Pfam" id="PF05175"/>
    </source>
</evidence>
<keyword evidence="1 5" id="KW-0808">Transferase</keyword>